<dbReference type="Gene3D" id="3.40.50.10990">
    <property type="entry name" value="GTP cyclohydrolase II"/>
    <property type="match status" value="1"/>
</dbReference>
<name>A0A4R2KPE8_9GAMM</name>
<evidence type="ECO:0000256" key="10">
    <source>
        <dbReference type="ARBA" id="ARBA00049295"/>
    </source>
</evidence>
<comment type="similarity">
    <text evidence="11">Belongs to the GTP cyclohydrolase II family.</text>
</comment>
<feature type="binding site" evidence="11">
    <location>
        <position position="85"/>
    </location>
    <ligand>
        <name>GTP</name>
        <dbReference type="ChEBI" id="CHEBI:37565"/>
    </ligand>
</feature>
<dbReference type="GO" id="GO:0003935">
    <property type="term" value="F:GTP cyclohydrolase II activity"/>
    <property type="evidence" value="ECO:0007669"/>
    <property type="project" value="UniProtKB-UniRule"/>
</dbReference>
<keyword evidence="4 11" id="KW-0479">Metal-binding</keyword>
<comment type="cofactor">
    <cofactor evidence="11">
        <name>Zn(2+)</name>
        <dbReference type="ChEBI" id="CHEBI:29105"/>
    </cofactor>
    <text evidence="11">Binds 1 zinc ion per subunit.</text>
</comment>
<dbReference type="AlphaFoldDB" id="A0A4R2KPE8"/>
<keyword evidence="8 11" id="KW-0342">GTP-binding</keyword>
<dbReference type="CDD" id="cd00641">
    <property type="entry name" value="GTP_cyclohydro2"/>
    <property type="match status" value="1"/>
</dbReference>
<dbReference type="EC" id="3.5.4.25" evidence="11"/>
<feature type="binding site" evidence="11">
    <location>
        <position position="82"/>
    </location>
    <ligand>
        <name>Zn(2+)</name>
        <dbReference type="ChEBI" id="CHEBI:29105"/>
        <note>catalytic</note>
    </ligand>
</feature>
<dbReference type="NCBIfam" id="NF001591">
    <property type="entry name" value="PRK00393.1"/>
    <property type="match status" value="1"/>
</dbReference>
<feature type="binding site" evidence="11">
    <location>
        <begin position="64"/>
        <end position="68"/>
    </location>
    <ligand>
        <name>GTP</name>
        <dbReference type="ChEBI" id="CHEBI:37565"/>
    </ligand>
</feature>
<keyword evidence="7 11" id="KW-0862">Zinc</keyword>
<evidence type="ECO:0000313" key="13">
    <source>
        <dbReference type="EMBL" id="TCO75593.1"/>
    </source>
</evidence>
<comment type="similarity">
    <text evidence="2">In the N-terminal section; belongs to the DHBP synthase family.</text>
</comment>
<evidence type="ECO:0000259" key="12">
    <source>
        <dbReference type="Pfam" id="PF00925"/>
    </source>
</evidence>
<comment type="catalytic activity">
    <reaction evidence="10 11">
        <text>GTP + 4 H2O = 2,5-diamino-6-hydroxy-4-(5-phosphoribosylamino)-pyrimidine + formate + 2 phosphate + 3 H(+)</text>
        <dbReference type="Rhea" id="RHEA:23704"/>
        <dbReference type="ChEBI" id="CHEBI:15377"/>
        <dbReference type="ChEBI" id="CHEBI:15378"/>
        <dbReference type="ChEBI" id="CHEBI:15740"/>
        <dbReference type="ChEBI" id="CHEBI:37565"/>
        <dbReference type="ChEBI" id="CHEBI:43474"/>
        <dbReference type="ChEBI" id="CHEBI:58614"/>
        <dbReference type="EC" id="3.5.4.25"/>
    </reaction>
</comment>
<evidence type="ECO:0000256" key="11">
    <source>
        <dbReference type="HAMAP-Rule" id="MF_00179"/>
    </source>
</evidence>
<proteinExistence type="inferred from homology"/>
<dbReference type="InterPro" id="IPR036144">
    <property type="entry name" value="RibA-like_sf"/>
</dbReference>
<dbReference type="PANTHER" id="PTHR21327:SF29">
    <property type="entry name" value="GTP CYCLOHYDROLASE-2"/>
    <property type="match status" value="1"/>
</dbReference>
<keyword evidence="6 11" id="KW-0378">Hydrolase</keyword>
<evidence type="ECO:0000256" key="4">
    <source>
        <dbReference type="ARBA" id="ARBA00022723"/>
    </source>
</evidence>
<dbReference type="InterPro" id="IPR032677">
    <property type="entry name" value="GTP_cyclohydro_II"/>
</dbReference>
<evidence type="ECO:0000256" key="7">
    <source>
        <dbReference type="ARBA" id="ARBA00022833"/>
    </source>
</evidence>
<feature type="binding site" evidence="11">
    <location>
        <position position="164"/>
    </location>
    <ligand>
        <name>GTP</name>
        <dbReference type="ChEBI" id="CHEBI:37565"/>
    </ligand>
</feature>
<dbReference type="GO" id="GO:0008270">
    <property type="term" value="F:zinc ion binding"/>
    <property type="evidence" value="ECO:0007669"/>
    <property type="project" value="UniProtKB-UniRule"/>
</dbReference>
<evidence type="ECO:0000256" key="5">
    <source>
        <dbReference type="ARBA" id="ARBA00022741"/>
    </source>
</evidence>
<evidence type="ECO:0000256" key="9">
    <source>
        <dbReference type="ARBA" id="ARBA00043932"/>
    </source>
</evidence>
<dbReference type="Pfam" id="PF00925">
    <property type="entry name" value="GTP_cyclohydro2"/>
    <property type="match status" value="1"/>
</dbReference>
<dbReference type="GO" id="GO:0009231">
    <property type="term" value="P:riboflavin biosynthetic process"/>
    <property type="evidence" value="ECO:0007669"/>
    <property type="project" value="UniProtKB-UniRule"/>
</dbReference>
<dbReference type="InterPro" id="IPR000926">
    <property type="entry name" value="RibA"/>
</dbReference>
<feature type="active site" description="Proton acceptor" evidence="11">
    <location>
        <position position="141"/>
    </location>
</feature>
<feature type="binding site" evidence="11">
    <location>
        <position position="169"/>
    </location>
    <ligand>
        <name>GTP</name>
        <dbReference type="ChEBI" id="CHEBI:37565"/>
    </ligand>
</feature>
<evidence type="ECO:0000256" key="8">
    <source>
        <dbReference type="ARBA" id="ARBA00023134"/>
    </source>
</evidence>
<dbReference type="FunFam" id="3.40.50.10990:FF:000001">
    <property type="entry name" value="Riboflavin biosynthesis protein RibBA"/>
    <property type="match status" value="1"/>
</dbReference>
<feature type="binding site" evidence="11">
    <location>
        <begin position="107"/>
        <end position="109"/>
    </location>
    <ligand>
        <name>GTP</name>
        <dbReference type="ChEBI" id="CHEBI:37565"/>
    </ligand>
</feature>
<keyword evidence="14" id="KW-1185">Reference proteome</keyword>
<evidence type="ECO:0000256" key="2">
    <source>
        <dbReference type="ARBA" id="ARBA00005520"/>
    </source>
</evidence>
<comment type="pathway">
    <text evidence="1 11">Cofactor biosynthesis; riboflavin biosynthesis; 5-amino-6-(D-ribitylamino)uracil from GTP: step 1/4.</text>
</comment>
<reference evidence="13 14" key="1">
    <citation type="submission" date="2019-03" db="EMBL/GenBank/DDBJ databases">
        <title>Genomic Encyclopedia of Type Strains, Phase IV (KMG-IV): sequencing the most valuable type-strain genomes for metagenomic binning, comparative biology and taxonomic classification.</title>
        <authorList>
            <person name="Goeker M."/>
        </authorList>
    </citation>
    <scope>NUCLEOTIDE SEQUENCE [LARGE SCALE GENOMIC DNA]</scope>
    <source>
        <strain evidence="13 14">DSM 23344</strain>
    </source>
</reference>
<comment type="caution">
    <text evidence="13">The sequence shown here is derived from an EMBL/GenBank/DDBJ whole genome shotgun (WGS) entry which is preliminary data.</text>
</comment>
<dbReference type="UniPathway" id="UPA00275">
    <property type="reaction ID" value="UER00400"/>
</dbReference>
<dbReference type="SUPFAM" id="SSF142695">
    <property type="entry name" value="RibA-like"/>
    <property type="match status" value="1"/>
</dbReference>
<dbReference type="HAMAP" id="MF_00179">
    <property type="entry name" value="RibA"/>
    <property type="match status" value="1"/>
</dbReference>
<dbReference type="GO" id="GO:0005525">
    <property type="term" value="F:GTP binding"/>
    <property type="evidence" value="ECO:0007669"/>
    <property type="project" value="UniProtKB-KW"/>
</dbReference>
<sequence>MMKTSQHQSECPMAEPEATRMTRTRIPTEHGDFQLCFYSNTLDSKEHLALYMGDLSSVESVLVRVHSECFTGDVLGSRRCDCGEQLDRSLAMVAAAGVGVVIYLRQEGRGIGLLEKLRAYNLQDQGYDTVDANLMLGHGADERDYSLAALILEDLGVPSVRLMTNNPAKILALEAAGITVSERVSLAVNANFDNADYLLTKAQRMDHLLPLKPVRKTQSAHES</sequence>
<keyword evidence="3 11" id="KW-0686">Riboflavin biosynthesis</keyword>
<dbReference type="NCBIfam" id="TIGR00505">
    <property type="entry name" value="ribA"/>
    <property type="match status" value="1"/>
</dbReference>
<organism evidence="13 14">
    <name type="scientific">Chromatocurvus halotolerans</name>
    <dbReference type="NCBI Taxonomy" id="1132028"/>
    <lineage>
        <taxon>Bacteria</taxon>
        <taxon>Pseudomonadati</taxon>
        <taxon>Pseudomonadota</taxon>
        <taxon>Gammaproteobacteria</taxon>
        <taxon>Cellvibrionales</taxon>
        <taxon>Halieaceae</taxon>
        <taxon>Chromatocurvus</taxon>
    </lineage>
</organism>
<feature type="binding site" evidence="11">
    <location>
        <position position="69"/>
    </location>
    <ligand>
        <name>Zn(2+)</name>
        <dbReference type="ChEBI" id="CHEBI:29105"/>
        <note>catalytic</note>
    </ligand>
</feature>
<dbReference type="EMBL" id="SLWX01000007">
    <property type="protein sequence ID" value="TCO75593.1"/>
    <property type="molecule type" value="Genomic_DNA"/>
</dbReference>
<dbReference type="PANTHER" id="PTHR21327">
    <property type="entry name" value="GTP CYCLOHYDROLASE II-RELATED"/>
    <property type="match status" value="1"/>
</dbReference>
<protein>
    <recommendedName>
        <fullName evidence="11">GTP cyclohydrolase-2</fullName>
        <ecNumber evidence="11">3.5.4.25</ecNumber>
    </recommendedName>
    <alternativeName>
        <fullName evidence="11">GTP cyclohydrolase II</fullName>
    </alternativeName>
</protein>
<gene>
    <name evidence="11" type="primary">ribA</name>
    <name evidence="13" type="ORF">EV688_10710</name>
</gene>
<evidence type="ECO:0000256" key="6">
    <source>
        <dbReference type="ARBA" id="ARBA00022801"/>
    </source>
</evidence>
<dbReference type="Proteomes" id="UP000294980">
    <property type="component" value="Unassembled WGS sequence"/>
</dbReference>
<accession>A0A4R2KPE8</accession>
<feature type="active site" description="Nucleophile" evidence="11">
    <location>
        <position position="143"/>
    </location>
</feature>
<feature type="binding site" evidence="11">
    <location>
        <position position="80"/>
    </location>
    <ligand>
        <name>Zn(2+)</name>
        <dbReference type="ChEBI" id="CHEBI:29105"/>
        <note>catalytic</note>
    </ligand>
</feature>
<keyword evidence="5 11" id="KW-0547">Nucleotide-binding</keyword>
<feature type="binding site" evidence="11">
    <location>
        <position position="129"/>
    </location>
    <ligand>
        <name>GTP</name>
        <dbReference type="ChEBI" id="CHEBI:37565"/>
    </ligand>
</feature>
<evidence type="ECO:0000256" key="1">
    <source>
        <dbReference type="ARBA" id="ARBA00004853"/>
    </source>
</evidence>
<evidence type="ECO:0000256" key="3">
    <source>
        <dbReference type="ARBA" id="ARBA00022619"/>
    </source>
</evidence>
<evidence type="ECO:0000313" key="14">
    <source>
        <dbReference type="Proteomes" id="UP000294980"/>
    </source>
</evidence>
<feature type="domain" description="GTP cyclohydrolase II" evidence="12">
    <location>
        <begin position="21"/>
        <end position="184"/>
    </location>
</feature>
<comment type="function">
    <text evidence="9 11">Catalyzes the conversion of GTP to 2,5-diamino-6-ribosylamino-4(3H)-pyrimidinone 5'-phosphate (DARP), formate and pyrophosphate.</text>
</comment>